<comment type="caution">
    <text evidence="2">The sequence shown here is derived from an EMBL/GenBank/DDBJ whole genome shotgun (WGS) entry which is preliminary data.</text>
</comment>
<dbReference type="GO" id="GO:0008081">
    <property type="term" value="F:phosphoric diester hydrolase activity"/>
    <property type="evidence" value="ECO:0007669"/>
    <property type="project" value="InterPro"/>
</dbReference>
<dbReference type="PROSITE" id="PS50007">
    <property type="entry name" value="PIPLC_X_DOMAIN"/>
    <property type="match status" value="1"/>
</dbReference>
<dbReference type="PANTHER" id="PTHR46211:SF1">
    <property type="entry name" value="GLYCEROPHOSPHODIESTER PHOSPHODIESTERASE, CYTOPLASMIC"/>
    <property type="match status" value="1"/>
</dbReference>
<dbReference type="SUPFAM" id="SSF51695">
    <property type="entry name" value="PLC-like phosphodiesterases"/>
    <property type="match status" value="1"/>
</dbReference>
<dbReference type="PANTHER" id="PTHR46211">
    <property type="entry name" value="GLYCEROPHOSPHORYL DIESTER PHOSPHODIESTERASE"/>
    <property type="match status" value="1"/>
</dbReference>
<dbReference type="InterPro" id="IPR030395">
    <property type="entry name" value="GP_PDE_dom"/>
</dbReference>
<dbReference type="OrthoDB" id="384721at2"/>
<dbReference type="EMBL" id="PREZ01000002">
    <property type="protein sequence ID" value="PPA71360.1"/>
    <property type="molecule type" value="Genomic_DNA"/>
</dbReference>
<keyword evidence="3" id="KW-1185">Reference proteome</keyword>
<evidence type="ECO:0000313" key="3">
    <source>
        <dbReference type="Proteomes" id="UP000239047"/>
    </source>
</evidence>
<dbReference type="CDD" id="cd08563">
    <property type="entry name" value="GDPD_TtGDE_like"/>
    <property type="match status" value="1"/>
</dbReference>
<name>A0A2S5GEA6_9BACL</name>
<protein>
    <recommendedName>
        <fullName evidence="1">GP-PDE domain-containing protein</fullName>
    </recommendedName>
</protein>
<dbReference type="GO" id="GO:0006629">
    <property type="term" value="P:lipid metabolic process"/>
    <property type="evidence" value="ECO:0007669"/>
    <property type="project" value="InterPro"/>
</dbReference>
<organism evidence="2 3">
    <name type="scientific">Jeotgalibacillus proteolyticus</name>
    <dbReference type="NCBI Taxonomy" id="2082395"/>
    <lineage>
        <taxon>Bacteria</taxon>
        <taxon>Bacillati</taxon>
        <taxon>Bacillota</taxon>
        <taxon>Bacilli</taxon>
        <taxon>Bacillales</taxon>
        <taxon>Caryophanaceae</taxon>
        <taxon>Jeotgalibacillus</taxon>
    </lineage>
</organism>
<dbReference type="AlphaFoldDB" id="A0A2S5GEA6"/>
<dbReference type="Proteomes" id="UP000239047">
    <property type="component" value="Unassembled WGS sequence"/>
</dbReference>
<dbReference type="PROSITE" id="PS51704">
    <property type="entry name" value="GP_PDE"/>
    <property type="match status" value="1"/>
</dbReference>
<feature type="domain" description="GP-PDE" evidence="1">
    <location>
        <begin position="7"/>
        <end position="243"/>
    </location>
</feature>
<dbReference type="Gene3D" id="3.20.20.190">
    <property type="entry name" value="Phosphatidylinositol (PI) phosphodiesterase"/>
    <property type="match status" value="1"/>
</dbReference>
<gene>
    <name evidence="2" type="ORF">C4B60_04655</name>
</gene>
<accession>A0A2S5GEA6</accession>
<proteinExistence type="predicted"/>
<evidence type="ECO:0000259" key="1">
    <source>
        <dbReference type="PROSITE" id="PS51704"/>
    </source>
</evidence>
<reference evidence="2 3" key="1">
    <citation type="submission" date="2018-02" db="EMBL/GenBank/DDBJ databases">
        <title>Jeotgalibacillus proteolyticum sp. nov. a protease producing bacterium isolated from ocean sediments of Laizhou Bay.</title>
        <authorList>
            <person name="Li Y."/>
        </authorList>
    </citation>
    <scope>NUCLEOTIDE SEQUENCE [LARGE SCALE GENOMIC DNA]</scope>
    <source>
        <strain evidence="2 3">22-7</strain>
    </source>
</reference>
<sequence length="249" mass="28215">MECDNMTQIFAHRGASGIHPENTMKAFKEAYKAGCDGIELDVQRTKDGVLVVIHDETVNRTTNGKGMVGKLTYKEIRSLNAGYNKRKWFTHDKVPTLDEVFEWLKGNNLLCNVELKTDKVKYPGLEEDVLQKIAQYSLSDRMILSSFNLQTLMRLHELGTSIPKAAIYSKKGVNPSLLAQTTNASAIHANHRVMTPALMESCQRMNIQVRLYTLNQPAKLKEWMEAGLAGVITDYPDRAFKVRKELLRK</sequence>
<dbReference type="InterPro" id="IPR017946">
    <property type="entry name" value="PLC-like_Pdiesterase_TIM-brl"/>
</dbReference>
<dbReference type="Pfam" id="PF03009">
    <property type="entry name" value="GDPD"/>
    <property type="match status" value="1"/>
</dbReference>
<evidence type="ECO:0000313" key="2">
    <source>
        <dbReference type="EMBL" id="PPA71360.1"/>
    </source>
</evidence>